<evidence type="ECO:0000256" key="1">
    <source>
        <dbReference type="ARBA" id="ARBA00000085"/>
    </source>
</evidence>
<keyword evidence="10" id="KW-0067">ATP-binding</keyword>
<keyword evidence="8" id="KW-0547">Nucleotide-binding</keyword>
<evidence type="ECO:0000256" key="2">
    <source>
        <dbReference type="ARBA" id="ARBA00004651"/>
    </source>
</evidence>
<evidence type="ECO:0000313" key="16">
    <source>
        <dbReference type="EMBL" id="RZT96673.1"/>
    </source>
</evidence>
<dbReference type="Pfam" id="PF00512">
    <property type="entry name" value="HisKA"/>
    <property type="match status" value="1"/>
</dbReference>
<dbReference type="GO" id="GO:0005524">
    <property type="term" value="F:ATP binding"/>
    <property type="evidence" value="ECO:0007669"/>
    <property type="project" value="UniProtKB-KW"/>
</dbReference>
<dbReference type="PRINTS" id="PR00344">
    <property type="entry name" value="BCTRLSENSOR"/>
</dbReference>
<dbReference type="EC" id="2.7.13.3" evidence="3"/>
<keyword evidence="5" id="KW-0597">Phosphoprotein</keyword>
<dbReference type="SUPFAM" id="SSF47384">
    <property type="entry name" value="Homodimeric domain of signal transducing histidine kinase"/>
    <property type="match status" value="1"/>
</dbReference>
<dbReference type="InterPro" id="IPR036097">
    <property type="entry name" value="HisK_dim/P_sf"/>
</dbReference>
<feature type="domain" description="Histidine kinase" evidence="15">
    <location>
        <begin position="448"/>
        <end position="669"/>
    </location>
</feature>
<feature type="transmembrane region" description="Helical" evidence="14">
    <location>
        <begin position="350"/>
        <end position="369"/>
    </location>
</feature>
<evidence type="ECO:0000256" key="4">
    <source>
        <dbReference type="ARBA" id="ARBA00022475"/>
    </source>
</evidence>
<evidence type="ECO:0000256" key="5">
    <source>
        <dbReference type="ARBA" id="ARBA00022553"/>
    </source>
</evidence>
<comment type="subcellular location">
    <subcellularLocation>
        <location evidence="2">Cell membrane</location>
        <topology evidence="2">Multi-pass membrane protein</topology>
    </subcellularLocation>
</comment>
<evidence type="ECO:0000256" key="12">
    <source>
        <dbReference type="ARBA" id="ARBA00023012"/>
    </source>
</evidence>
<dbReference type="InterPro" id="IPR003594">
    <property type="entry name" value="HATPase_dom"/>
</dbReference>
<comment type="catalytic activity">
    <reaction evidence="1">
        <text>ATP + protein L-histidine = ADP + protein N-phospho-L-histidine.</text>
        <dbReference type="EC" id="2.7.13.3"/>
    </reaction>
</comment>
<evidence type="ECO:0000256" key="9">
    <source>
        <dbReference type="ARBA" id="ARBA00022777"/>
    </source>
</evidence>
<dbReference type="CDD" id="cd00082">
    <property type="entry name" value="HisKA"/>
    <property type="match status" value="1"/>
</dbReference>
<comment type="caution">
    <text evidence="16">The sequence shown here is derived from an EMBL/GenBank/DDBJ whole genome shotgun (WGS) entry which is preliminary data.</text>
</comment>
<organism evidence="16 17">
    <name type="scientific">Ancylomarina subtilis</name>
    <dbReference type="NCBI Taxonomy" id="1639035"/>
    <lineage>
        <taxon>Bacteria</taxon>
        <taxon>Pseudomonadati</taxon>
        <taxon>Bacteroidota</taxon>
        <taxon>Bacteroidia</taxon>
        <taxon>Marinilabiliales</taxon>
        <taxon>Marinifilaceae</taxon>
        <taxon>Ancylomarina</taxon>
    </lineage>
</organism>
<dbReference type="Gene3D" id="1.10.287.130">
    <property type="match status" value="1"/>
</dbReference>
<keyword evidence="12" id="KW-0902">Two-component regulatory system</keyword>
<proteinExistence type="predicted"/>
<dbReference type="PROSITE" id="PS50109">
    <property type="entry name" value="HIS_KIN"/>
    <property type="match status" value="1"/>
</dbReference>
<dbReference type="InterPro" id="IPR004010">
    <property type="entry name" value="Double_Cache_2"/>
</dbReference>
<dbReference type="Gene3D" id="3.30.565.10">
    <property type="entry name" value="Histidine kinase-like ATPase, C-terminal domain"/>
    <property type="match status" value="1"/>
</dbReference>
<keyword evidence="13 14" id="KW-0472">Membrane</keyword>
<dbReference type="InterPro" id="IPR004358">
    <property type="entry name" value="Sig_transdc_His_kin-like_C"/>
</dbReference>
<dbReference type="PANTHER" id="PTHR43711:SF1">
    <property type="entry name" value="HISTIDINE KINASE 1"/>
    <property type="match status" value="1"/>
</dbReference>
<evidence type="ECO:0000256" key="8">
    <source>
        <dbReference type="ARBA" id="ARBA00022741"/>
    </source>
</evidence>
<dbReference type="GO" id="GO:0005886">
    <property type="term" value="C:plasma membrane"/>
    <property type="evidence" value="ECO:0007669"/>
    <property type="project" value="UniProtKB-SubCell"/>
</dbReference>
<dbReference type="InterPro" id="IPR036890">
    <property type="entry name" value="HATPase_C_sf"/>
</dbReference>
<evidence type="ECO:0000256" key="10">
    <source>
        <dbReference type="ARBA" id="ARBA00022840"/>
    </source>
</evidence>
<dbReference type="Pfam" id="PF02518">
    <property type="entry name" value="HATPase_c"/>
    <property type="match status" value="1"/>
</dbReference>
<dbReference type="Proteomes" id="UP000293562">
    <property type="component" value="Unassembled WGS sequence"/>
</dbReference>
<dbReference type="SMART" id="SM01049">
    <property type="entry name" value="Cache_2"/>
    <property type="match status" value="2"/>
</dbReference>
<keyword evidence="7 14" id="KW-0812">Transmembrane</keyword>
<evidence type="ECO:0000313" key="17">
    <source>
        <dbReference type="Proteomes" id="UP000293562"/>
    </source>
</evidence>
<name>A0A4Q7VKD4_9BACT</name>
<dbReference type="CDD" id="cd16922">
    <property type="entry name" value="HATPase_EvgS-ArcB-TorS-like"/>
    <property type="match status" value="1"/>
</dbReference>
<evidence type="ECO:0000256" key="3">
    <source>
        <dbReference type="ARBA" id="ARBA00012438"/>
    </source>
</evidence>
<keyword evidence="11 14" id="KW-1133">Transmembrane helix</keyword>
<evidence type="ECO:0000256" key="11">
    <source>
        <dbReference type="ARBA" id="ARBA00022989"/>
    </source>
</evidence>
<accession>A0A4Q7VKD4</accession>
<dbReference type="RefSeq" id="WP_130306686.1">
    <property type="nucleotide sequence ID" value="NZ_SHKN01000001.1"/>
</dbReference>
<dbReference type="InterPro" id="IPR033480">
    <property type="entry name" value="sCache_2"/>
</dbReference>
<dbReference type="InterPro" id="IPR005467">
    <property type="entry name" value="His_kinase_dom"/>
</dbReference>
<dbReference type="AlphaFoldDB" id="A0A4Q7VKD4"/>
<evidence type="ECO:0000256" key="14">
    <source>
        <dbReference type="SAM" id="Phobius"/>
    </source>
</evidence>
<protein>
    <recommendedName>
        <fullName evidence="3">histidine kinase</fullName>
        <ecNumber evidence="3">2.7.13.3</ecNumber>
    </recommendedName>
</protein>
<dbReference type="GO" id="GO:0000155">
    <property type="term" value="F:phosphorelay sensor kinase activity"/>
    <property type="evidence" value="ECO:0007669"/>
    <property type="project" value="InterPro"/>
</dbReference>
<dbReference type="InterPro" id="IPR050736">
    <property type="entry name" value="Sensor_HK_Regulatory"/>
</dbReference>
<dbReference type="EMBL" id="SHKN01000001">
    <property type="protein sequence ID" value="RZT96673.1"/>
    <property type="molecule type" value="Genomic_DNA"/>
</dbReference>
<dbReference type="SMART" id="SM00388">
    <property type="entry name" value="HisKA"/>
    <property type="match status" value="1"/>
</dbReference>
<keyword evidence="6" id="KW-0808">Transferase</keyword>
<keyword evidence="9 16" id="KW-0418">Kinase</keyword>
<keyword evidence="4" id="KW-1003">Cell membrane</keyword>
<dbReference type="Gene3D" id="3.30.450.20">
    <property type="entry name" value="PAS domain"/>
    <property type="match status" value="2"/>
</dbReference>
<dbReference type="SUPFAM" id="SSF55874">
    <property type="entry name" value="ATPase domain of HSP90 chaperone/DNA topoisomerase II/histidine kinase"/>
    <property type="match status" value="1"/>
</dbReference>
<dbReference type="CDD" id="cd12912">
    <property type="entry name" value="PDC2_MCP_like"/>
    <property type="match status" value="1"/>
</dbReference>
<gene>
    <name evidence="16" type="ORF">EV201_1316</name>
</gene>
<dbReference type="SMART" id="SM00387">
    <property type="entry name" value="HATPase_c"/>
    <property type="match status" value="1"/>
</dbReference>
<feature type="transmembrane region" description="Helical" evidence="14">
    <location>
        <begin position="20"/>
        <end position="40"/>
    </location>
</feature>
<evidence type="ECO:0000256" key="13">
    <source>
        <dbReference type="ARBA" id="ARBA00023136"/>
    </source>
</evidence>
<dbReference type="FunFam" id="3.30.565.10:FF:000023">
    <property type="entry name" value="PAS domain-containing sensor histidine kinase"/>
    <property type="match status" value="1"/>
</dbReference>
<reference evidence="16 17" key="1">
    <citation type="submission" date="2019-02" db="EMBL/GenBank/DDBJ databases">
        <title>Genomic Encyclopedia of Type Strains, Phase IV (KMG-IV): sequencing the most valuable type-strain genomes for metagenomic binning, comparative biology and taxonomic classification.</title>
        <authorList>
            <person name="Goeker M."/>
        </authorList>
    </citation>
    <scope>NUCLEOTIDE SEQUENCE [LARGE SCALE GENOMIC DNA]</scope>
    <source>
        <strain evidence="16 17">DSM 28825</strain>
    </source>
</reference>
<evidence type="ECO:0000256" key="6">
    <source>
        <dbReference type="ARBA" id="ARBA00022679"/>
    </source>
</evidence>
<dbReference type="PANTHER" id="PTHR43711">
    <property type="entry name" value="TWO-COMPONENT HISTIDINE KINASE"/>
    <property type="match status" value="1"/>
</dbReference>
<dbReference type="InterPro" id="IPR003661">
    <property type="entry name" value="HisK_dim/P_dom"/>
</dbReference>
<evidence type="ECO:0000259" key="15">
    <source>
        <dbReference type="PROSITE" id="PS50109"/>
    </source>
</evidence>
<sequence length="674" mass="79118">MKHFSLFRHFQNISIGKAYLFLFSSLSSLVLIVIGGIWIYNEYAQFTLESNSLRDQFIEEHKKMLVENTKKSIDYIEFRENQSEETIKENLKTNVDQAYEIALHIYNKNKSILSEKAIQTRIKEAISAFRFNSKKRYIFINTLNGVGVLYPNNPEYEGRSLLNFKDINQNQLVINEIKHLKDSDESFIRYKNSKDIPNKYNAYNKISYVKKFKPYNWYMGSFAYADDFLEAIQSDCIERIKKMKVDKGNYFFIFSKNGTCLLHKDEKFQGRNYRTFEEEEDIEISRKILFPMGSKKDRFITYNLDNGEKISYLHDIDEWNWIIGSGFYTQSVENIIGQRRAVLYDRMINYSLKVVLLIVLTFVMLYLAARILSSKMNKSIYSFNDFFKKASTQSIKIDIDKLYFSDFKNMASTVNAMIDTRTKKENELKHAIELAEKSDQLKSAFLSNMTHEIRTPMNAIVGFSQLLQQDGLDDELRTEFVDHIVDNSNSLLALINDIIDFSVLETGTVKIDYSHFNLKNVFVEIKDKFERLKENNNKSNIDLVFPDYERLEKTHIYFDSHRLKQILTYLIDNAIKFTKQGEVVVDFKHENNTILFWVKDTGIGIPIEKQAYIFDKFRQGEESYTRRFGGTGIGLSISKQMVQHLQGEIWLESEINKGSVFYIKFPLMLNNSQN</sequence>
<keyword evidence="17" id="KW-1185">Reference proteome</keyword>
<evidence type="ECO:0000256" key="7">
    <source>
        <dbReference type="ARBA" id="ARBA00022692"/>
    </source>
</evidence>
<dbReference type="Pfam" id="PF08269">
    <property type="entry name" value="dCache_2"/>
    <property type="match status" value="1"/>
</dbReference>
<dbReference type="OrthoDB" id="9796457at2"/>